<evidence type="ECO:0000259" key="1">
    <source>
        <dbReference type="Pfam" id="PF13966"/>
    </source>
</evidence>
<reference evidence="2" key="1">
    <citation type="journal article" date="2019" name="Sci. Rep.">
        <title>Draft genome of Tanacetum cinerariifolium, the natural source of mosquito coil.</title>
        <authorList>
            <person name="Yamashiro T."/>
            <person name="Shiraishi A."/>
            <person name="Satake H."/>
            <person name="Nakayama K."/>
        </authorList>
    </citation>
    <scope>NUCLEOTIDE SEQUENCE</scope>
</reference>
<feature type="non-terminal residue" evidence="2">
    <location>
        <position position="1"/>
    </location>
</feature>
<dbReference type="GO" id="GO:0003964">
    <property type="term" value="F:RNA-directed DNA polymerase activity"/>
    <property type="evidence" value="ECO:0007669"/>
    <property type="project" value="UniProtKB-KW"/>
</dbReference>
<feature type="domain" description="Reverse transcriptase zinc-binding" evidence="1">
    <location>
        <begin position="18"/>
        <end position="79"/>
    </location>
</feature>
<keyword evidence="2" id="KW-0808">Transferase</keyword>
<organism evidence="2">
    <name type="scientific">Tanacetum cinerariifolium</name>
    <name type="common">Dalmatian daisy</name>
    <name type="synonym">Chrysanthemum cinerariifolium</name>
    <dbReference type="NCBI Taxonomy" id="118510"/>
    <lineage>
        <taxon>Eukaryota</taxon>
        <taxon>Viridiplantae</taxon>
        <taxon>Streptophyta</taxon>
        <taxon>Embryophyta</taxon>
        <taxon>Tracheophyta</taxon>
        <taxon>Spermatophyta</taxon>
        <taxon>Magnoliopsida</taxon>
        <taxon>eudicotyledons</taxon>
        <taxon>Gunneridae</taxon>
        <taxon>Pentapetalae</taxon>
        <taxon>asterids</taxon>
        <taxon>campanulids</taxon>
        <taxon>Asterales</taxon>
        <taxon>Asteraceae</taxon>
        <taxon>Asteroideae</taxon>
        <taxon>Anthemideae</taxon>
        <taxon>Anthemidinae</taxon>
        <taxon>Tanacetum</taxon>
    </lineage>
</organism>
<accession>A0A699KUJ7</accession>
<gene>
    <name evidence="2" type="ORF">Tci_678491</name>
</gene>
<comment type="caution">
    <text evidence="2">The sequence shown here is derived from an EMBL/GenBank/DDBJ whole genome shotgun (WGS) entry which is preliminary data.</text>
</comment>
<protein>
    <submittedName>
        <fullName evidence="2">RNA-directed DNA polymerase, eukaryota</fullName>
    </submittedName>
</protein>
<proteinExistence type="predicted"/>
<keyword evidence="2" id="KW-0548">Nucleotidyltransferase</keyword>
<keyword evidence="2" id="KW-0695">RNA-directed DNA polymerase</keyword>
<dbReference type="EMBL" id="BKCJ010544540">
    <property type="protein sequence ID" value="GFB06520.1"/>
    <property type="molecule type" value="Genomic_DNA"/>
</dbReference>
<evidence type="ECO:0000313" key="2">
    <source>
        <dbReference type="EMBL" id="GFB06520.1"/>
    </source>
</evidence>
<dbReference type="InterPro" id="IPR026960">
    <property type="entry name" value="RVT-Znf"/>
</dbReference>
<sequence length="139" mass="16615">VRNYIDAIFLPSSSEVTRWVKSVPIKINIFTWRARRDCLPTRANLIHRGVNVDSVLCSICLLEEEDVQHVLFLCQLAQAVLQRVCRWWDLKWKQWGLFFDWNLWFSTIRLKSKVKSLLEGVFSVAWWSIWVFLNRVVDF</sequence>
<name>A0A699KUJ7_TANCI</name>
<dbReference type="AlphaFoldDB" id="A0A699KUJ7"/>
<dbReference type="Pfam" id="PF13966">
    <property type="entry name" value="zf-RVT"/>
    <property type="match status" value="1"/>
</dbReference>